<gene>
    <name evidence="1" type="ORF">HMPREF1544_05042</name>
</gene>
<dbReference type="Proteomes" id="UP000014254">
    <property type="component" value="Unassembled WGS sequence"/>
</dbReference>
<accession>S2JED5</accession>
<evidence type="ECO:0000313" key="1">
    <source>
        <dbReference type="EMBL" id="EPB88209.1"/>
    </source>
</evidence>
<organism evidence="1 2">
    <name type="scientific">Mucor circinelloides f. circinelloides (strain 1006PhL)</name>
    <name type="common">Mucormycosis agent</name>
    <name type="synonym">Calyptromyces circinelloides</name>
    <dbReference type="NCBI Taxonomy" id="1220926"/>
    <lineage>
        <taxon>Eukaryota</taxon>
        <taxon>Fungi</taxon>
        <taxon>Fungi incertae sedis</taxon>
        <taxon>Mucoromycota</taxon>
        <taxon>Mucoromycotina</taxon>
        <taxon>Mucoromycetes</taxon>
        <taxon>Mucorales</taxon>
        <taxon>Mucorineae</taxon>
        <taxon>Mucoraceae</taxon>
        <taxon>Mucor</taxon>
    </lineage>
</organism>
<reference evidence="2" key="1">
    <citation type="submission" date="2013-05" db="EMBL/GenBank/DDBJ databases">
        <title>The Genome sequence of Mucor circinelloides f. circinelloides 1006PhL.</title>
        <authorList>
            <consortium name="The Broad Institute Genomics Platform"/>
            <person name="Cuomo C."/>
            <person name="Earl A."/>
            <person name="Findley K."/>
            <person name="Lee S.C."/>
            <person name="Walker B."/>
            <person name="Young S."/>
            <person name="Zeng Q."/>
            <person name="Gargeya S."/>
            <person name="Fitzgerald M."/>
            <person name="Haas B."/>
            <person name="Abouelleil A."/>
            <person name="Allen A.W."/>
            <person name="Alvarado L."/>
            <person name="Arachchi H.M."/>
            <person name="Berlin A.M."/>
            <person name="Chapman S.B."/>
            <person name="Gainer-Dewar J."/>
            <person name="Goldberg J."/>
            <person name="Griggs A."/>
            <person name="Gujja S."/>
            <person name="Hansen M."/>
            <person name="Howarth C."/>
            <person name="Imamovic A."/>
            <person name="Ireland A."/>
            <person name="Larimer J."/>
            <person name="McCowan C."/>
            <person name="Murphy C."/>
            <person name="Pearson M."/>
            <person name="Poon T.W."/>
            <person name="Priest M."/>
            <person name="Roberts A."/>
            <person name="Saif S."/>
            <person name="Shea T."/>
            <person name="Sisk P."/>
            <person name="Sykes S."/>
            <person name="Wortman J."/>
            <person name="Nusbaum C."/>
            <person name="Birren B."/>
        </authorList>
    </citation>
    <scope>NUCLEOTIDE SEQUENCE [LARGE SCALE GENOMIC DNA]</scope>
    <source>
        <strain evidence="2">1006PhL</strain>
    </source>
</reference>
<dbReference type="VEuPathDB" id="FungiDB:HMPREF1544_05042"/>
<sequence>MIELCDTDKDSIKVLYDSLDKTKMRTLSTGTVVEEQMKQFALSREHEDLSHSLAFDVNDNYWKSYFTDAEIKEIKEFNVVRLPVLPYDVKTYFDELKATSNADLHDKVNATQFEPNADCKWIQDSYNSCFRLFKSGFFPLNDVTEQGIGKGIYGEKLWSKKGLFVQDKSWGAEVGCGECGLVGGVNITKELQDSGFKMPKVMKDMMFRLASESPAVMNKICLSGFYIGQNVLKLLILDCPAGYVTKYDAFNPVDYPMEESKIRHQLTAVLKMILSARLIMQNIKQKIGDDDSEVALGRGRHMIMQPSFVPNVEYNKKRKF</sequence>
<protein>
    <submittedName>
        <fullName evidence="1">Uncharacterized protein</fullName>
    </submittedName>
</protein>
<evidence type="ECO:0000313" key="2">
    <source>
        <dbReference type="Proteomes" id="UP000014254"/>
    </source>
</evidence>
<proteinExistence type="predicted"/>
<name>S2JED5_MUCC1</name>
<dbReference type="InParanoid" id="S2JED5"/>
<keyword evidence="2" id="KW-1185">Reference proteome</keyword>
<dbReference type="EMBL" id="KE123955">
    <property type="protein sequence ID" value="EPB88209.1"/>
    <property type="molecule type" value="Genomic_DNA"/>
</dbReference>
<dbReference type="OrthoDB" id="2279666at2759"/>
<dbReference type="AlphaFoldDB" id="S2JED5"/>